<protein>
    <submittedName>
        <fullName evidence="1">NAD(P)-dependent oxidoreductase</fullName>
    </submittedName>
</protein>
<dbReference type="OrthoDB" id="9812470at2"/>
<dbReference type="InterPro" id="IPR036291">
    <property type="entry name" value="NAD(P)-bd_dom_sf"/>
</dbReference>
<organism evidence="1 2">
    <name type="scientific">Schaedlerella arabinosiphila</name>
    <dbReference type="NCBI Taxonomy" id="2044587"/>
    <lineage>
        <taxon>Bacteria</taxon>
        <taxon>Bacillati</taxon>
        <taxon>Bacillota</taxon>
        <taxon>Clostridia</taxon>
        <taxon>Lachnospirales</taxon>
        <taxon>Lachnospiraceae</taxon>
        <taxon>Schaedlerella</taxon>
    </lineage>
</organism>
<accession>A0A9X5H863</accession>
<name>A0A9X5H863_9FIRM</name>
<dbReference type="SUPFAM" id="SSF51735">
    <property type="entry name" value="NAD(P)-binding Rossmann-fold domains"/>
    <property type="match status" value="1"/>
</dbReference>
<comment type="caution">
    <text evidence="1">The sequence shown here is derived from an EMBL/GenBank/DDBJ whole genome shotgun (WGS) entry which is preliminary data.</text>
</comment>
<evidence type="ECO:0000313" key="1">
    <source>
        <dbReference type="EMBL" id="NDO70898.1"/>
    </source>
</evidence>
<reference evidence="1 2" key="1">
    <citation type="submission" date="2019-07" db="EMBL/GenBank/DDBJ databases">
        <title>Draft genome sequences of 15 bacterial species constituting the stable defined intestinal microbiota of the GM15 gnotobiotic mouse model.</title>
        <authorList>
            <person name="Elie C."/>
            <person name="Mathieu A."/>
            <person name="Saliou A."/>
            <person name="Darnaud M."/>
            <person name="Leulier F."/>
            <person name="Tamellini A."/>
        </authorList>
    </citation>
    <scope>NUCLEOTIDE SEQUENCE [LARGE SCALE GENOMIC DNA]</scope>
    <source>
        <strain evidence="2">ASF 502</strain>
    </source>
</reference>
<dbReference type="EMBL" id="VIRB01000123">
    <property type="protein sequence ID" value="NDO70898.1"/>
    <property type="molecule type" value="Genomic_DNA"/>
</dbReference>
<sequence length="312" mass="36401">MKALVGYTGFVGSNLYASGDFDAVYNSKNIEDAYGTNPDLLVYAGLRAEKYLANNDPKKDMELIIQAEENIQKINPRKLVLISTIDVFKIPNDVDENSVINTEGLHAYGYNRYQLEIWVRDRYPNTLIIRLPGIYGKNIKKNFIYDYMNIIPYMLKVEKFEELNSKNPELKRYYQLQNNGFYKVNVSEKDREYLKDCFRKLGFSALNFTDSRSIYQFYNLERLWADMQLALEAGITVWHPATEPVSAGEVYEYLTGEKFVNKLYGIPANYDYKTIHAELFGGEKQYIYHKKDVLESIKEFIGAEERWKSGKR</sequence>
<dbReference type="Gene3D" id="3.40.50.720">
    <property type="entry name" value="NAD(P)-binding Rossmann-like Domain"/>
    <property type="match status" value="1"/>
</dbReference>
<dbReference type="Proteomes" id="UP000474104">
    <property type="component" value="Unassembled WGS sequence"/>
</dbReference>
<dbReference type="AlphaFoldDB" id="A0A9X5H863"/>
<dbReference type="RefSeq" id="WP_004079432.1">
    <property type="nucleotide sequence ID" value="NZ_VIRB01000123.1"/>
</dbReference>
<proteinExistence type="predicted"/>
<gene>
    <name evidence="1" type="ORF">FMM80_20490</name>
</gene>
<evidence type="ECO:0000313" key="2">
    <source>
        <dbReference type="Proteomes" id="UP000474104"/>
    </source>
</evidence>